<reference evidence="2 3" key="1">
    <citation type="journal article" date="2014" name="Agronomy (Basel)">
        <title>A Draft Genome Sequence for Ensete ventricosum, the Drought-Tolerant Tree Against Hunger.</title>
        <authorList>
            <person name="Harrison J."/>
            <person name="Moore K.A."/>
            <person name="Paszkiewicz K."/>
            <person name="Jones T."/>
            <person name="Grant M."/>
            <person name="Ambacheew D."/>
            <person name="Muzemil S."/>
            <person name="Studholme D.J."/>
        </authorList>
    </citation>
    <scope>NUCLEOTIDE SEQUENCE [LARGE SCALE GENOMIC DNA]</scope>
</reference>
<gene>
    <name evidence="2" type="ORF">B296_00020050</name>
</gene>
<feature type="compositionally biased region" description="Basic residues" evidence="1">
    <location>
        <begin position="219"/>
        <end position="236"/>
    </location>
</feature>
<accession>A0A426ZKU5</accession>
<evidence type="ECO:0000313" key="2">
    <source>
        <dbReference type="EMBL" id="RRT64524.1"/>
    </source>
</evidence>
<evidence type="ECO:0000256" key="1">
    <source>
        <dbReference type="SAM" id="MobiDB-lite"/>
    </source>
</evidence>
<name>A0A426ZKU5_ENSVE</name>
<feature type="region of interest" description="Disordered" evidence="1">
    <location>
        <begin position="210"/>
        <end position="258"/>
    </location>
</feature>
<dbReference type="EMBL" id="AMZH03006157">
    <property type="protein sequence ID" value="RRT64524.1"/>
    <property type="molecule type" value="Genomic_DNA"/>
</dbReference>
<organism evidence="2 3">
    <name type="scientific">Ensete ventricosum</name>
    <name type="common">Abyssinian banana</name>
    <name type="synonym">Musa ensete</name>
    <dbReference type="NCBI Taxonomy" id="4639"/>
    <lineage>
        <taxon>Eukaryota</taxon>
        <taxon>Viridiplantae</taxon>
        <taxon>Streptophyta</taxon>
        <taxon>Embryophyta</taxon>
        <taxon>Tracheophyta</taxon>
        <taxon>Spermatophyta</taxon>
        <taxon>Magnoliopsida</taxon>
        <taxon>Liliopsida</taxon>
        <taxon>Zingiberales</taxon>
        <taxon>Musaceae</taxon>
        <taxon>Ensete</taxon>
    </lineage>
</organism>
<proteinExistence type="predicted"/>
<protein>
    <submittedName>
        <fullName evidence="2">Uncharacterized protein</fullName>
    </submittedName>
</protein>
<dbReference type="AlphaFoldDB" id="A0A426ZKU5"/>
<feature type="non-terminal residue" evidence="2">
    <location>
        <position position="258"/>
    </location>
</feature>
<feature type="region of interest" description="Disordered" evidence="1">
    <location>
        <begin position="23"/>
        <end position="74"/>
    </location>
</feature>
<dbReference type="Proteomes" id="UP000287651">
    <property type="component" value="Unassembled WGS sequence"/>
</dbReference>
<comment type="caution">
    <text evidence="2">The sequence shown here is derived from an EMBL/GenBank/DDBJ whole genome shotgun (WGS) entry which is preliminary data.</text>
</comment>
<evidence type="ECO:0000313" key="3">
    <source>
        <dbReference type="Proteomes" id="UP000287651"/>
    </source>
</evidence>
<sequence>MLLILSSSPLLWPAEFQMDCSGALSTKPVPPTPPNPSSANLPESPTPQRKIWIKPTAPAPRKQQQQRRKERSGWDEKRVVGFVDYDEGERRVSTEINGARKDEIPAKYRLRVDGSRWQKDWKLSEVVDQVMRLRHWEDIDGVLNRWAGRFARKNFPLLIRVPLNSPASDKAHTARYIPVRQLTSTRTGRYRAVSLKSAVGDRLREKIDRRRSIEEEKGKRKKKKKIRKKKKRRRRNTSLARPHCPQATFLPAHGRLRR</sequence>